<evidence type="ECO:0000313" key="1">
    <source>
        <dbReference type="EMBL" id="HEN42480.1"/>
    </source>
</evidence>
<protein>
    <submittedName>
        <fullName evidence="1">Uncharacterized protein</fullName>
    </submittedName>
</protein>
<gene>
    <name evidence="1" type="ORF">ENQ87_08895</name>
</gene>
<reference evidence="1" key="1">
    <citation type="journal article" date="2020" name="mSystems">
        <title>Genome- and Community-Level Interaction Insights into Carbon Utilization and Element Cycling Functions of Hydrothermarchaeota in Hydrothermal Sediment.</title>
        <authorList>
            <person name="Zhou Z."/>
            <person name="Liu Y."/>
            <person name="Xu W."/>
            <person name="Pan J."/>
            <person name="Luo Z.H."/>
            <person name="Li M."/>
        </authorList>
    </citation>
    <scope>NUCLEOTIDE SEQUENCE [LARGE SCALE GENOMIC DNA]</scope>
    <source>
        <strain evidence="1">SpSt-349</strain>
    </source>
</reference>
<name>A0A831UD19_GEOME</name>
<sequence length="176" mass="20181">MTARRLVWGWILLLCFLVTPGCYYFRLAAEPLQKPRFVTIRPADEAYVMVKRLLERDGYVIEQEDPRERTLLTEFRHFSTRAGGVTQPEGGRLYYHKLRATVGGGEEGADVVLESVDLEIRSSYVYEEGGKVLSFKKRYPYEHYPSMFDLSSVNVELRRMLGYLESSLAAGGKNGR</sequence>
<organism evidence="1">
    <name type="scientific">Geobacter metallireducens</name>
    <dbReference type="NCBI Taxonomy" id="28232"/>
    <lineage>
        <taxon>Bacteria</taxon>
        <taxon>Pseudomonadati</taxon>
        <taxon>Thermodesulfobacteriota</taxon>
        <taxon>Desulfuromonadia</taxon>
        <taxon>Geobacterales</taxon>
        <taxon>Geobacteraceae</taxon>
        <taxon>Geobacter</taxon>
    </lineage>
</organism>
<accession>A0A831UD19</accession>
<dbReference type="EMBL" id="DSOV01000041">
    <property type="protein sequence ID" value="HEN42480.1"/>
    <property type="molecule type" value="Genomic_DNA"/>
</dbReference>
<comment type="caution">
    <text evidence="1">The sequence shown here is derived from an EMBL/GenBank/DDBJ whole genome shotgun (WGS) entry which is preliminary data.</text>
</comment>
<dbReference type="AlphaFoldDB" id="A0A831UD19"/>
<proteinExistence type="predicted"/>